<evidence type="ECO:0000313" key="2">
    <source>
        <dbReference type="Proteomes" id="UP000649799"/>
    </source>
</evidence>
<dbReference type="EMBL" id="JAANYN010000007">
    <property type="protein sequence ID" value="NHE58490.1"/>
    <property type="molecule type" value="Genomic_DNA"/>
</dbReference>
<comment type="caution">
    <text evidence="1">The sequence shown here is derived from an EMBL/GenBank/DDBJ whole genome shotgun (WGS) entry which is preliminary data.</text>
</comment>
<sequence>MIEPEILYKYRSWNSDIQKSPLTQSELYLSSPMDFNDPFDCRIPSNFKAMTQEDIEEYAGIIIKNHSKIMIELGWDLNEEYRYIVDRINEDSESFQNEFQERTFDGYDKHLGVLSLSKRWDSILMWSHYADYHKGYCIGFHKEMLTSSDFFGAGGPVIYPDNSSFPEITPAIEFKAESQFIITHHKAFDWKYEEEYRFTKLQYPKPFEKSERIIKVPDNFIAEVLIGLKAEASVEKEIIDFCKLKKIPVFKLAHEPLKFKLVRNKINHKN</sequence>
<evidence type="ECO:0000313" key="1">
    <source>
        <dbReference type="EMBL" id="NHE58490.1"/>
    </source>
</evidence>
<dbReference type="InterPro" id="IPR021352">
    <property type="entry name" value="DUF2971"/>
</dbReference>
<reference evidence="1 2" key="1">
    <citation type="submission" date="2020-03" db="EMBL/GenBank/DDBJ databases">
        <title>Cyclobacterium plantarum sp. nov., a marine bacterium isolated from a coastal-marine wetland.</title>
        <authorList>
            <person name="Sanchez-Porro C."/>
            <person name="Ventosa A."/>
            <person name="Amoozegar M."/>
        </authorList>
    </citation>
    <scope>NUCLEOTIDE SEQUENCE [LARGE SCALE GENOMIC DNA]</scope>
    <source>
        <strain evidence="1 2">GBPx2</strain>
    </source>
</reference>
<proteinExistence type="predicted"/>
<name>A0ABX0HER1_9BACT</name>
<gene>
    <name evidence="1" type="ORF">G9Q97_16900</name>
</gene>
<dbReference type="Pfam" id="PF11185">
    <property type="entry name" value="DUF2971"/>
    <property type="match status" value="1"/>
</dbReference>
<dbReference type="Proteomes" id="UP000649799">
    <property type="component" value="Unassembled WGS sequence"/>
</dbReference>
<accession>A0ABX0HER1</accession>
<dbReference type="RefSeq" id="WP_166148933.1">
    <property type="nucleotide sequence ID" value="NZ_JAANYN010000007.1"/>
</dbReference>
<protein>
    <submittedName>
        <fullName evidence="1">DUF2971 domain-containing protein</fullName>
    </submittedName>
</protein>
<keyword evidence="2" id="KW-1185">Reference proteome</keyword>
<organism evidence="1 2">
    <name type="scientific">Cyclobacterium plantarum</name>
    <dbReference type="NCBI Taxonomy" id="2716263"/>
    <lineage>
        <taxon>Bacteria</taxon>
        <taxon>Pseudomonadati</taxon>
        <taxon>Bacteroidota</taxon>
        <taxon>Cytophagia</taxon>
        <taxon>Cytophagales</taxon>
        <taxon>Cyclobacteriaceae</taxon>
        <taxon>Cyclobacterium</taxon>
    </lineage>
</organism>